<evidence type="ECO:0000256" key="1">
    <source>
        <dbReference type="ARBA" id="ARBA00022737"/>
    </source>
</evidence>
<organism evidence="4 5">
    <name type="scientific">Tritrichomonas musculus</name>
    <dbReference type="NCBI Taxonomy" id="1915356"/>
    <lineage>
        <taxon>Eukaryota</taxon>
        <taxon>Metamonada</taxon>
        <taxon>Parabasalia</taxon>
        <taxon>Tritrichomonadida</taxon>
        <taxon>Tritrichomonadidae</taxon>
        <taxon>Tritrichomonas</taxon>
    </lineage>
</organism>
<name>A0ABR2KUZ1_9EUKA</name>
<gene>
    <name evidence="4" type="ORF">M9Y10_023038</name>
</gene>
<reference evidence="4 5" key="1">
    <citation type="submission" date="2024-04" db="EMBL/GenBank/DDBJ databases">
        <title>Tritrichomonas musculus Genome.</title>
        <authorList>
            <person name="Alves-Ferreira E."/>
            <person name="Grigg M."/>
            <person name="Lorenzi H."/>
            <person name="Galac M."/>
        </authorList>
    </citation>
    <scope>NUCLEOTIDE SEQUENCE [LARGE SCALE GENOMIC DNA]</scope>
    <source>
        <strain evidence="4 5">EAF2021</strain>
    </source>
</reference>
<keyword evidence="5" id="KW-1185">Reference proteome</keyword>
<comment type="caution">
    <text evidence="4">The sequence shown here is derived from an EMBL/GenBank/DDBJ whole genome shotgun (WGS) entry which is preliminary data.</text>
</comment>
<evidence type="ECO:0008006" key="6">
    <source>
        <dbReference type="Google" id="ProtNLM"/>
    </source>
</evidence>
<dbReference type="InterPro" id="IPR036770">
    <property type="entry name" value="Ankyrin_rpt-contain_sf"/>
</dbReference>
<dbReference type="EMBL" id="JAPFFF010000003">
    <property type="protein sequence ID" value="KAK8894601.1"/>
    <property type="molecule type" value="Genomic_DNA"/>
</dbReference>
<sequence>MRINVNIQTGKGQTPLYIASQKGYENIVIMLLSFPGIDINACEYSSGKTALHAAAENNHLDVTRTLLYNEVTEVNAKDFQGVSIYISYKTAFDLAFENNFDEVAKILLNRKILM</sequence>
<dbReference type="SMART" id="SM00248">
    <property type="entry name" value="ANK"/>
    <property type="match status" value="3"/>
</dbReference>
<feature type="repeat" description="ANK" evidence="3">
    <location>
        <begin position="11"/>
        <end position="44"/>
    </location>
</feature>
<keyword evidence="2 3" id="KW-0040">ANK repeat</keyword>
<dbReference type="PROSITE" id="PS50088">
    <property type="entry name" value="ANK_REPEAT"/>
    <property type="match status" value="2"/>
</dbReference>
<evidence type="ECO:0000313" key="5">
    <source>
        <dbReference type="Proteomes" id="UP001470230"/>
    </source>
</evidence>
<dbReference type="PROSITE" id="PS50297">
    <property type="entry name" value="ANK_REP_REGION"/>
    <property type="match status" value="2"/>
</dbReference>
<dbReference type="SUPFAM" id="SSF48403">
    <property type="entry name" value="Ankyrin repeat"/>
    <property type="match status" value="1"/>
</dbReference>
<evidence type="ECO:0000313" key="4">
    <source>
        <dbReference type="EMBL" id="KAK8894601.1"/>
    </source>
</evidence>
<proteinExistence type="predicted"/>
<keyword evidence="1" id="KW-0677">Repeat</keyword>
<feature type="repeat" description="ANK" evidence="3">
    <location>
        <begin position="46"/>
        <end position="79"/>
    </location>
</feature>
<dbReference type="PANTHER" id="PTHR24198:SF165">
    <property type="entry name" value="ANKYRIN REPEAT-CONTAINING PROTEIN-RELATED"/>
    <property type="match status" value="1"/>
</dbReference>
<accession>A0ABR2KUZ1</accession>
<dbReference type="PANTHER" id="PTHR24198">
    <property type="entry name" value="ANKYRIN REPEAT AND PROTEIN KINASE DOMAIN-CONTAINING PROTEIN"/>
    <property type="match status" value="1"/>
</dbReference>
<protein>
    <recommendedName>
        <fullName evidence="6">Ankyrin repeat protein</fullName>
    </recommendedName>
</protein>
<dbReference type="InterPro" id="IPR002110">
    <property type="entry name" value="Ankyrin_rpt"/>
</dbReference>
<evidence type="ECO:0000256" key="3">
    <source>
        <dbReference type="PROSITE-ProRule" id="PRU00023"/>
    </source>
</evidence>
<dbReference type="Gene3D" id="1.25.40.20">
    <property type="entry name" value="Ankyrin repeat-containing domain"/>
    <property type="match status" value="1"/>
</dbReference>
<evidence type="ECO:0000256" key="2">
    <source>
        <dbReference type="ARBA" id="ARBA00023043"/>
    </source>
</evidence>
<dbReference type="Pfam" id="PF12796">
    <property type="entry name" value="Ank_2"/>
    <property type="match status" value="1"/>
</dbReference>
<dbReference type="Proteomes" id="UP001470230">
    <property type="component" value="Unassembled WGS sequence"/>
</dbReference>